<dbReference type="NCBIfam" id="NF003057">
    <property type="entry name" value="PRK03975.1-5"/>
    <property type="match status" value="1"/>
</dbReference>
<dbReference type="GO" id="GO:0003677">
    <property type="term" value="F:DNA binding"/>
    <property type="evidence" value="ECO:0007669"/>
    <property type="project" value="UniProtKB-KW"/>
</dbReference>
<dbReference type="NCBIfam" id="TIGR00721">
    <property type="entry name" value="tfx"/>
    <property type="match status" value="1"/>
</dbReference>
<proteinExistence type="predicted"/>
<accession>E1RKC1</accession>
<evidence type="ECO:0000256" key="3">
    <source>
        <dbReference type="ARBA" id="ARBA00023163"/>
    </source>
</evidence>
<dbReference type="STRING" id="679926.Mpet_2186"/>
<dbReference type="InterPro" id="IPR036657">
    <property type="entry name" value="Tfx_DNA-bd_sf_arc"/>
</dbReference>
<feature type="domain" description="RNA polymerase sigma-70 region 4" evidence="4">
    <location>
        <begin position="6"/>
        <end position="50"/>
    </location>
</feature>
<sequence length="134" mass="15561">MKDTLLTDRQKEVLRYRKQGLTQQQIADIIHTSKANICTIEKAAMENIKKARETLDFLYTLDTTHLCTIEKGMDSLDAVKKIFAEAEKPGIKIQYDTISLINKMRESNPEKFRGRYIKEDLEIYINEDGDIFIS</sequence>
<evidence type="ECO:0000256" key="2">
    <source>
        <dbReference type="ARBA" id="ARBA00023125"/>
    </source>
</evidence>
<dbReference type="Gene3D" id="3.30.1190.10">
    <property type="entry name" value="DNA-binding protein Tfx superfamily, archaea"/>
    <property type="match status" value="1"/>
</dbReference>
<dbReference type="AlphaFoldDB" id="E1RKC1"/>
<evidence type="ECO:0000313" key="6">
    <source>
        <dbReference type="EMBL" id="ADN36934.1"/>
    </source>
</evidence>
<dbReference type="Proteomes" id="UP000006565">
    <property type="component" value="Chromosome"/>
</dbReference>
<dbReference type="InterPro" id="IPR029291">
    <property type="entry name" value="Tfx_C"/>
</dbReference>
<dbReference type="PIRSF" id="PIRSF004932">
    <property type="entry name" value="DNA_bind_Tfx"/>
    <property type="match status" value="1"/>
</dbReference>
<dbReference type="EMBL" id="CP002117">
    <property type="protein sequence ID" value="ADN36934.1"/>
    <property type="molecule type" value="Genomic_DNA"/>
</dbReference>
<dbReference type="GeneID" id="9744671"/>
<keyword evidence="1" id="KW-0805">Transcription regulation</keyword>
<dbReference type="Pfam" id="PF14601">
    <property type="entry name" value="TFX_C"/>
    <property type="match status" value="1"/>
</dbReference>
<name>E1RKC1_METP4</name>
<dbReference type="eggNOG" id="arCOG04554">
    <property type="taxonomic scope" value="Archaea"/>
</dbReference>
<evidence type="ECO:0000259" key="4">
    <source>
        <dbReference type="Pfam" id="PF04545"/>
    </source>
</evidence>
<keyword evidence="2 6" id="KW-0238">DNA-binding</keyword>
<dbReference type="InterPro" id="IPR018384">
    <property type="entry name" value="Tfx_DNA-bd_euryarc"/>
</dbReference>
<keyword evidence="3" id="KW-0804">Transcription</keyword>
<dbReference type="InterPro" id="IPR007630">
    <property type="entry name" value="RNA_pol_sigma70_r4"/>
</dbReference>
<dbReference type="GO" id="GO:0006352">
    <property type="term" value="P:DNA-templated transcription initiation"/>
    <property type="evidence" value="ECO:0007669"/>
    <property type="project" value="InterPro"/>
</dbReference>
<protein>
    <submittedName>
        <fullName evidence="6">DNA-binding protein, Tfx family</fullName>
    </submittedName>
</protein>
<gene>
    <name evidence="6" type="ordered locus">Mpet_2186</name>
</gene>
<dbReference type="RefSeq" id="WP_013330111.1">
    <property type="nucleotide sequence ID" value="NC_014507.1"/>
</dbReference>
<dbReference type="SUPFAM" id="SSF89915">
    <property type="entry name" value="DNA-binding protein Tfx"/>
    <property type="match status" value="1"/>
</dbReference>
<reference evidence="6 7" key="1">
    <citation type="journal article" date="2010" name="Stand. Genomic Sci.">
        <title>Complete genome sequence of Methanoplanus petrolearius type strain (SEBR 4847).</title>
        <authorList>
            <person name="Brambilla E."/>
            <person name="Djao O.D."/>
            <person name="Daligault H."/>
            <person name="Lapidus A."/>
            <person name="Lucas S."/>
            <person name="Hammon N."/>
            <person name="Nolan M."/>
            <person name="Tice H."/>
            <person name="Cheng J.F."/>
            <person name="Han C."/>
            <person name="Tapia R."/>
            <person name="Goodwin L."/>
            <person name="Pitluck S."/>
            <person name="Liolios K."/>
            <person name="Ivanova N."/>
            <person name="Mavromatis K."/>
            <person name="Mikhailova N."/>
            <person name="Pati A."/>
            <person name="Chen A."/>
            <person name="Palaniappan K."/>
            <person name="Land M."/>
            <person name="Hauser L."/>
            <person name="Chang Y.J."/>
            <person name="Jeffries C.D."/>
            <person name="Rohde M."/>
            <person name="Spring S."/>
            <person name="Sikorski J."/>
            <person name="Goker M."/>
            <person name="Woyke T."/>
            <person name="Bristow J."/>
            <person name="Eisen J.A."/>
            <person name="Markowitz V."/>
            <person name="Hugenholtz P."/>
            <person name="Kyrpides N.C."/>
            <person name="Klenk H.P."/>
        </authorList>
    </citation>
    <scope>NUCLEOTIDE SEQUENCE [LARGE SCALE GENOMIC DNA]</scope>
    <source>
        <strain evidence="7">DSM 11571 / OCM 486 / SEBR 4847</strain>
    </source>
</reference>
<dbReference type="GO" id="GO:0003700">
    <property type="term" value="F:DNA-binding transcription factor activity"/>
    <property type="evidence" value="ECO:0007669"/>
    <property type="project" value="InterPro"/>
</dbReference>
<evidence type="ECO:0000259" key="5">
    <source>
        <dbReference type="Pfam" id="PF14601"/>
    </source>
</evidence>
<feature type="domain" description="DNA binding protein Tfx C-terminal" evidence="5">
    <location>
        <begin position="51"/>
        <end position="133"/>
    </location>
</feature>
<evidence type="ECO:0000313" key="7">
    <source>
        <dbReference type="Proteomes" id="UP000006565"/>
    </source>
</evidence>
<evidence type="ECO:0000256" key="1">
    <source>
        <dbReference type="ARBA" id="ARBA00023015"/>
    </source>
</evidence>
<dbReference type="OrthoDB" id="17771at2157"/>
<organism evidence="6 7">
    <name type="scientific">Methanolacinia petrolearia (strain DSM 11571 / OCM 486 / SEBR 4847)</name>
    <name type="common">Methanoplanus petrolearius</name>
    <dbReference type="NCBI Taxonomy" id="679926"/>
    <lineage>
        <taxon>Archaea</taxon>
        <taxon>Methanobacteriati</taxon>
        <taxon>Methanobacteriota</taxon>
        <taxon>Stenosarchaea group</taxon>
        <taxon>Methanomicrobia</taxon>
        <taxon>Methanomicrobiales</taxon>
        <taxon>Methanomicrobiaceae</taxon>
        <taxon>Methanolacinia</taxon>
    </lineage>
</organism>
<dbReference type="HOGENOM" id="CLU_125807_1_0_2"/>
<dbReference type="KEGG" id="mpi:Mpet_2186"/>
<dbReference type="Pfam" id="PF04545">
    <property type="entry name" value="Sigma70_r4"/>
    <property type="match status" value="1"/>
</dbReference>
<dbReference type="InterPro" id="IPR004645">
    <property type="entry name" value="Tfx_DNA-bd_arc"/>
</dbReference>
<keyword evidence="7" id="KW-1185">Reference proteome</keyword>